<name>A0AAD7DHD3_MYCRO</name>
<sequence length="80" mass="8396">MRPPALIVPRTLTLFSPTTRSCDAPRLGASLGCNSTTGRNLRVGTHRGNSLQIPLSHCQLADPDGACAHACQTGRSAEVI</sequence>
<dbReference type="Proteomes" id="UP001221757">
    <property type="component" value="Unassembled WGS sequence"/>
</dbReference>
<organism evidence="1 2">
    <name type="scientific">Mycena rosella</name>
    <name type="common">Pink bonnet</name>
    <name type="synonym">Agaricus rosellus</name>
    <dbReference type="NCBI Taxonomy" id="1033263"/>
    <lineage>
        <taxon>Eukaryota</taxon>
        <taxon>Fungi</taxon>
        <taxon>Dikarya</taxon>
        <taxon>Basidiomycota</taxon>
        <taxon>Agaricomycotina</taxon>
        <taxon>Agaricomycetes</taxon>
        <taxon>Agaricomycetidae</taxon>
        <taxon>Agaricales</taxon>
        <taxon>Marasmiineae</taxon>
        <taxon>Mycenaceae</taxon>
        <taxon>Mycena</taxon>
    </lineage>
</organism>
<accession>A0AAD7DHD3</accession>
<evidence type="ECO:0000313" key="1">
    <source>
        <dbReference type="EMBL" id="KAJ7691323.1"/>
    </source>
</evidence>
<proteinExistence type="predicted"/>
<evidence type="ECO:0000313" key="2">
    <source>
        <dbReference type="Proteomes" id="UP001221757"/>
    </source>
</evidence>
<reference evidence="1" key="1">
    <citation type="submission" date="2023-03" db="EMBL/GenBank/DDBJ databases">
        <title>Massive genome expansion in bonnet fungi (Mycena s.s.) driven by repeated elements and novel gene families across ecological guilds.</title>
        <authorList>
            <consortium name="Lawrence Berkeley National Laboratory"/>
            <person name="Harder C.B."/>
            <person name="Miyauchi S."/>
            <person name="Viragh M."/>
            <person name="Kuo A."/>
            <person name="Thoen E."/>
            <person name="Andreopoulos B."/>
            <person name="Lu D."/>
            <person name="Skrede I."/>
            <person name="Drula E."/>
            <person name="Henrissat B."/>
            <person name="Morin E."/>
            <person name="Kohler A."/>
            <person name="Barry K."/>
            <person name="LaButti K."/>
            <person name="Morin E."/>
            <person name="Salamov A."/>
            <person name="Lipzen A."/>
            <person name="Mereny Z."/>
            <person name="Hegedus B."/>
            <person name="Baldrian P."/>
            <person name="Stursova M."/>
            <person name="Weitz H."/>
            <person name="Taylor A."/>
            <person name="Grigoriev I.V."/>
            <person name="Nagy L.G."/>
            <person name="Martin F."/>
            <person name="Kauserud H."/>
        </authorList>
    </citation>
    <scope>NUCLEOTIDE SEQUENCE</scope>
    <source>
        <strain evidence="1">CBHHK067</strain>
    </source>
</reference>
<keyword evidence="2" id="KW-1185">Reference proteome</keyword>
<gene>
    <name evidence="1" type="ORF">B0H17DRAFT_1063457</name>
</gene>
<dbReference type="EMBL" id="JARKIE010000059">
    <property type="protein sequence ID" value="KAJ7691323.1"/>
    <property type="molecule type" value="Genomic_DNA"/>
</dbReference>
<dbReference type="AlphaFoldDB" id="A0AAD7DHD3"/>
<comment type="caution">
    <text evidence="1">The sequence shown here is derived from an EMBL/GenBank/DDBJ whole genome shotgun (WGS) entry which is preliminary data.</text>
</comment>
<protein>
    <submittedName>
        <fullName evidence="1">Uncharacterized protein</fullName>
    </submittedName>
</protein>